<feature type="compositionally biased region" description="Basic and acidic residues" evidence="1">
    <location>
        <begin position="4866"/>
        <end position="4875"/>
    </location>
</feature>
<dbReference type="EMBL" id="VDLU01000005">
    <property type="protein sequence ID" value="TNJ26441.1"/>
    <property type="molecule type" value="Genomic_DNA"/>
</dbReference>
<comment type="caution">
    <text evidence="3">The sequence shown here is derived from an EMBL/GenBank/DDBJ whole genome shotgun (WGS) entry which is preliminary data.</text>
</comment>
<feature type="region of interest" description="Disordered" evidence="1">
    <location>
        <begin position="4852"/>
        <end position="4877"/>
    </location>
</feature>
<keyword evidence="4" id="KW-1185">Reference proteome</keyword>
<keyword evidence="2" id="KW-0472">Membrane</keyword>
<evidence type="ECO:0000256" key="1">
    <source>
        <dbReference type="SAM" id="MobiDB-lite"/>
    </source>
</evidence>
<feature type="transmembrane region" description="Helical" evidence="2">
    <location>
        <begin position="787"/>
        <end position="809"/>
    </location>
</feature>
<keyword evidence="2" id="KW-0812">Transmembrane</keyword>
<evidence type="ECO:0000313" key="3">
    <source>
        <dbReference type="EMBL" id="TNJ26441.1"/>
    </source>
</evidence>
<name>A0A4Z1T208_GIAMU</name>
<dbReference type="OrthoDB" id="10251892at2759"/>
<dbReference type="VEuPathDB" id="GiardiaDB:GMRT_10340"/>
<feature type="transmembrane region" description="Helical" evidence="2">
    <location>
        <begin position="754"/>
        <end position="775"/>
    </location>
</feature>
<evidence type="ECO:0000313" key="4">
    <source>
        <dbReference type="Proteomes" id="UP000315496"/>
    </source>
</evidence>
<evidence type="ECO:0000256" key="2">
    <source>
        <dbReference type="SAM" id="Phobius"/>
    </source>
</evidence>
<protein>
    <submittedName>
        <fullName evidence="3">Uncharacterized protein</fullName>
    </submittedName>
</protein>
<organism evidence="3 4">
    <name type="scientific">Giardia muris</name>
    <dbReference type="NCBI Taxonomy" id="5742"/>
    <lineage>
        <taxon>Eukaryota</taxon>
        <taxon>Metamonada</taxon>
        <taxon>Diplomonadida</taxon>
        <taxon>Hexamitidae</taxon>
        <taxon>Giardiinae</taxon>
        <taxon>Giardia</taxon>
    </lineage>
</organism>
<keyword evidence="2" id="KW-1133">Transmembrane helix</keyword>
<dbReference type="Proteomes" id="UP000315496">
    <property type="component" value="Chromosome 5"/>
</dbReference>
<proteinExistence type="predicted"/>
<gene>
    <name evidence="3" type="ORF">GMRT_10340</name>
</gene>
<accession>A0A4Z1T208</accession>
<reference evidence="3 4" key="1">
    <citation type="submission" date="2019-05" db="EMBL/GenBank/DDBJ databases">
        <title>The compact genome of Giardia muris reveals important steps in the evolution of intestinal protozoan parasites.</title>
        <authorList>
            <person name="Xu F."/>
            <person name="Jimenez-Gonzalez A."/>
            <person name="Einarsson E."/>
            <person name="Astvaldsson A."/>
            <person name="Peirasmaki D."/>
            <person name="Eckmann L."/>
            <person name="Andersson J.O."/>
            <person name="Svard S.G."/>
            <person name="Jerlstrom-Hultqvist J."/>
        </authorList>
    </citation>
    <scope>NUCLEOTIDE SEQUENCE [LARGE SCALE GENOMIC DNA]</scope>
    <source>
        <strain evidence="3 4">Roberts-Thomson</strain>
    </source>
</reference>
<sequence length="5826" mass="650326">MNTDTSNPSPSLASSPTLLLDRLRRGMALVMDQDRGQTSDSLISFLETCLACVSAGQDTYGALCEGLDVASTALHGYICCLGLDDGASLRALNLFGTIFVTLCSCFTHAFEAHDETYLAAARPHVIPLFRSFVVICFVLPHTIDHHADAIGGIFRVLLHPDVKALGPSGIDFYLTFTEVSRFLICPDFTTIGALSISRGVLLKRTKAMVGRQLALVIGGLQFNLDLVTEGQRAAVMLLHSLSAQVPALTSTACTQSTFYLLLTAAWANNLVVALCSKLRTSDLACVSLLATLCNAHRTFPVVTLPAIARLFEACVTSNLHSRLLEDLADPILEYVTATSDLVNQLRRQCVGNSGVRDCINYILQYIAPMAVSLARLLQMGGAIPSISLLRLDISLIQLVSLLAGGSHGELKELPGVPFQDYTRLVFSGLIHYLCSCLMYPATTRRVIELRGLGEAFRAALFAARHLTFSSYTYYSNLLSHFFLVLFEHITPLPSRALEINDTPYTLSSVALEVELNKSLCGAFLADLFASPGSFFREIVVFCAQCQSRQPPLIRDEYFLSVITIVGQAFTRAFFEDLFTTLSTRCCRTNLAVYFFDLLLVSERARQPPEYGPQPTSSEVATGIICRKLRLDEGGGQFYIATLYAEYMGPLVRCLGLPSLISFATTVLYNLLLAGEVVYVCQDLPRQLWVLRIPKKFVRPQTIEGVHLLAPQVIHVLSELFKYELNDFLMSMNPLQYRRQPAVPLYLGPREAMDIMSLLILTSYAMLSTSTIHPALLRTFSMRLIDFIRYYIMAYASLGAAIAVFEGHYLQVLADLPTLVLSSLPPINAVLQSSSFMKESEPFQFSPLVLDEGFVGNLRQAITKDLLCVWGINGFEPCLPSATRDALGGFEKNLSFDGMGDFNVLEYVIYGYSSFPFCGPDARNVAVISFIKLAPYGLLSTNLILRSYVLRILASEPPVAEPFIVRRHRNGLSSIYSSDFTIINYRINTYISVIQNAEFTFRVAVRNALSDHMLIQAVMEDAVTYILAIVERLLQQGVQHAEDMDLASNLIVTVANQDRRHSGRHRTRPLRGNQGMLLYPLTLDQNSIPRPEDAFYMGSSSFSTNSVDFLQHQLHFYSHTSLTFGLFYEPPTTAMELFNLLRRNWMPAQYVDAYSCDKHLLSPMAFSELALTIKGLLGVYGADLLARFTANLATVYHEPPVHPARVEVFSLYDPLNSGVDPERLVHIVDQARLDQLPHVRLEVDLRRAVHYYALFFARQPWLGQAIRQNDERLELIGHVVKLLYYVWEQHGITFYPRPPVLSDTVFAAQYVDLLRALHSWDTLAVSGRPPDQLQALGALLYVTQHCLLHDEKAFHARQRQSVDLQLLHVIPYILLSAVGAGKHSILQAYLDMLLGQCEYLPHPISWNVRLRMLHSLVYAFSVQAPGSVPGSTIYQNIESCDVALEASTKNVVEEEMLEGGKHPRGALLLLALYILRYLAHHLTRDGNTSFGIMMACQVLRLLLDMASTKPQHVHNSLQLALAVAFATLSQSLIAAFDSFSRTINTSPTSFAIVTQVISQLGRYVDCIVPAFVFYLRGPPTTECSPFASALYACFGKEINKVFWLVGKLSTTGHPVGLAVYRASVDLLHKLSGSLKAENALDVRAALRGPEKFLTLALYADALFLLSQAGLLTGLREQSFSECHDRLTDILRTLSSLQTHCTLRRFTFAQEGIFTDPNGGGHGARPLSLLLQLVRGDHYDLLIYGPRKLEPTECVSLLQLCLGVHHEAVLLVIHLIRGVDTLLGQNEEALSPELTAFLDEYQKEVFKALIQGFLAFADESRYVRYFLRYGYDLHAVQATITTVLGKYLVENPIATRFLESFDIREKQVAYVPVIGITLTSLELYLLYKALRTISLLFANILTDDVIQKQADLVPKIVSPLFAYYRSRTYPTPLFYQAAEVILRVFPSCASPEFVESILTPEHLQVLDTMYLPEHLEEYIGNTFFPQAYILQGSKRLNVVDFVRTSPGVCRSFFAASARVLNKAFNRLLYQCMRHRILPMNGDIFRTCENVYRQVTHFSLSTPVFISTLTLQTIHPFAGRKETPQGLLAVLLGALFTDTLPDLSQELSVLLSETLCSVLGGEVNPPVWSALAPVAAMKAELCFENPALITSSQTYRLLCTLVYMVAAVTKERAEPLFRRFLELSEQVWGSYRADISTDVLSNITQLITLYSTDDQVQCLELSQYLSVASVELLAQSLIRHHNGEVHSDLLINLVLPVVENLVSRHSFQLVAVFNNRLLLRNLRGVEAILAFQESLSGYDYNLLGRHVDDFVRLLGLRVSEACDYQLLLAGLLMLLEESYIDLETPFVMLLLGHPDPEAERFYEKAGELSLLFPSDSSQLIAQIRDITGHIGSLTDQIASFLGWSFSEEGMLLFWDVSHRALNILAEIGVSLRFKGLSSYLATLNTLITVFILIVGSLPYHRRADLSFVQHVVLFLEDLLAVLRSYSPVGAYLDTDFLFFAHGVGEVTTSVLFFVIGCSSLKDWHLAPKDREKTRMHRFLTSLRGTLLVEGYVRQLVTLCLSLLGTLAIRVFTPRALCLEQDTDRLCTTVDSTMAILLIALLDLIRTVPPPPSGLQTLGVVPLRCLDRGHKSTDRIMRLVYELANANEPAHSNATTKLPVSHERLAYLVERYYNLLVGGLAGEKYSSERFSALFSRHPEWTLHFGDSSRGPPHQPTGLTLTGPHVLHTLLSMGLQTPFFTTYSRTILKIIDALNLDALDHYQQHISALERLSLAHRIASRCISARDVSRLEIHTALQAALQQITSDAWTVLVQLLCGLHTLHVRVILFATEILRATTSSARHTRVWDEFFTGICMFYDLQPRKSAGDDGDLGRYLQELQGGLERAIFASYCYTLALHATIKALYAGSDGGCSPYVVPLLQFGVCILLVVFDIPLGTVLGSLNSAVTYNAYYMALRRTLRLIIDLLDLSCELFKRDIMHANIPPPRLAWNLRPAYEHVKQFLDEQKVVLAQAGEIDAFIGLPLVRLTGCLQISLPELPDMQERQIHVGHLNDSGLKAVLVPISEFSVPTVDLRYLSLDIHMTALKSVLEFLQPYSGALTHSSDILASLIVYINTLNGYILTTRFQIATYPAFEMKFGVLVRTVVTLLKRHFRASGGILEMLGPRSLDVLDSYIIDMSAIFHELLSLWRGETHLPGDVLEMMTDILSCLSDICYLQGDALAESYARSSLLRLRYDDKYKIYLPPTVLGMVQRVNPTPGVVSVTAGSSVIAPYVGIGDLPAYGQLLRNKGIGVTTGCTLLPTFFFHRSFLMHHKVGEIHGSTGEELLDKLLVSILRFTQHADRFSRRNSLATFLTIFLYLSARPLDTYNDAVCKIAMLKAAFAVSSDFVYETVEHLLLSYTGHDAAARELWGSSTASETIGISQLNRSYSHPPEVIRRYMRGADISHLFKYYVICVKSIRMSSDTVLQRNSLYAFFLRLIAESSSIPLDTQMLLVVTDSLSRYVSQQPHTQFGGLLRFILESSSDVSFTPTHASPYLPGIGAGLPPLSPMNGTRHDPSILWTIYEILTNQWRTGPVPNIEEPRASDVQGKTMYDLIGASIQELRQLYAFIEKNGAFTQSLGPPEGWMEIENERLPFDPRRVHEAINIHFPKVREENYPILREDILNPGMLVDQIRGIFASLLAITTLLTARLFHAPIFDEVFDLLYQSLRPLVAEDAVLAQKIQKSYSDWTQTMTKLSNAEIQDLTAQYEQALGVYEKQNQDYKEKLPNATIEESEALRKAYEDLWTARNALFLYHNANGTRDLFLRSIPQLANKCRTIRALYLHWTKFVTPEGTRIHTLWTQGDEARGIPPLERINDCAQRLAHIGINAFKQLCIEIDTPQAGSGPAGRNIHADCSFRIRSRALGAALAWETWIKRVAFVTIDLLRIPELQLGWTAPIHPHDEQGSNYMVLRGSRWRLARINVFSGGRRGASSNYIIRPTFTVGMSGTALGMVYKRIFERISSRELYATIFLQHCNQPNEAAAVALANSLSISNDVPNPNASLGQLDLQEELFLFNRDVLRVAFPGFSDTFLTRCFVYWGTLYDHVTPDYNASAKDIHANSSGRDIFNCLHTEQRLEHFMTNRVVLGMFLTMHNVHTLSNIIRRRPLEALFRQGFMRTYQDAILKFREKLHLLFASVKKPPTLLHGDADAAGSGGLLQYYSSILSLSGSEASPSTDVPLVGMPIPNPMAATLCHNLYPGSADELFGLQLPDTVLVESVRILCNETLEAHVRAKERDSSQQPDPFWENDVHATHIYHQSIESYVLFGLFFAEETLETLLKLAILKRTIVHQHSSEVGGSGSGLNTCIDITPYSILVLVHASSYLPTGFMPGSHNTLLATSDSEAYGRAFGTYVGFCSNSLKAQSALLRHALAALPTSWPDPRPISVTESLESVFSCDGMLTCMSSTTLIYYLQFALASPLDNAVLIRRLIFATRDAFLAERVLQGGNDPLILNQFADLCAIYSCFQTCLIHIRNFLMHFRDNYACGSKFQKCYRVNILDPLRILFTTFRTRVIDLVRCDGRALATWAACRLLAINVFARAFSPPYRYVDQRIPMTEALERLAQTLWIDLKRFLSVARRQTVLALSEQALICGMPAAARLLQKREEDIQPASETVFLSPLDADSFRIFRLQAASLISSGLLVDYTRDSGSNSTRELGLFAHELVQRIMGCRFGEVISRFPLLSLEISVLDATILLHCEALSLPGPRPTPNLVTHLETHHNVNISLTPSEKTSYYRFAYDLPRFWSVAAVMATERMNVVLLQPQQEAQSLYTHFFEFIRSACNTLIDTLHSAVLDGLEAEYEAIYTFLNFNAFLRQAQRGGEQPATVPAPSARPPRQEAPRENGPRVLSKMRNSLVEAHFLEARDKAAQVVLTQLLNYLICPPSQLCAPACTSGILVGDMAQYTPSFQTGTVIDIACAQLLARGIGYVSPHHILHNFYYIAISLCRPSQHFSGYLCAVLTVLLLTVYSTHRFQYRNIMRDVALHLPSYEPSPKYFLELLAIIGIDISSLQDDLTWSMTPNKESTHLHHEAKLAASQLSLVHIVGVLMGAQHCELRHCSTKVDLLKGLSSKLQLQPRLDRLCSTETTDPSLSEPLLVWLGILYPREPLVPQVQSLREHQRPFITLAKRLQGVETQAERYRIVEAELPGLATHANDCYSQLKTMDVEPATLMRGRLNLSCGFILVLLACIAYPGRSPLEQRAHALQCEFSSTRIGPFPWLRTMAAGLINAIQNESPICTRQSCALLQEFAKFARRISELGWLRVRDTLLALAEQLQDATAHAGKLPDAERSAYLRTAPFLQPLRHLIQDLDGTIARFNVSDPQATPPVAKLPGTTAIMESFGAPDALAQISPRYADGQYYYSDTFIYAESALQLGMIGEDYLRGAIAASDLAFGHVLATNGVRPAATGSTALLSHAMRGMYPRAAHVSPVHESPKILWISGLPVLKITFLENQAGGPRSCDYLVYTLPIRADMLRLLAYFVPYAVPLRFSLYRDALNKLSDVVRCLPRASTFYEQSLSVSRHMHVLRLPEATKLAYLGDLTTSSLGYEYQKISAFRHAVCQTVAQRLVMHELISGNEVLTDDLMFDLRTGEAITFLPYAPISYSRERSMMLHNVALGRVNKKIGEGIRPRVALGPATIGFLTLQNVLSILPLSIARIVRQLLLDTRVRYPEIVAQFPHSSLSTKNANKHISAAWHNTLLQQAVLHDLLGGAADLQRATIVARAFEVSLAMSRFDTHTPPAYDDNLRLANFEKRHGGEASDMLSATTLQQPALELVGWMADVAVDTPCPPLTTIITGR</sequence>